<dbReference type="AlphaFoldDB" id="A6JB66"/>
<reference evidence="1 2" key="1">
    <citation type="submission" date="2005-09" db="EMBL/GenBank/DDBJ databases">
        <authorList>
            <person name="Mural R.J."/>
            <person name="Li P.W."/>
            <person name="Adams M.D."/>
            <person name="Amanatides P.G."/>
            <person name="Baden-Tillson H."/>
            <person name="Barnstead M."/>
            <person name="Chin S.H."/>
            <person name="Dew I."/>
            <person name="Evans C.A."/>
            <person name="Ferriera S."/>
            <person name="Flanigan M."/>
            <person name="Fosler C."/>
            <person name="Glodek A."/>
            <person name="Gu Z."/>
            <person name="Holt R.A."/>
            <person name="Jennings D."/>
            <person name="Kraft C.L."/>
            <person name="Lu F."/>
            <person name="Nguyen T."/>
            <person name="Nusskern D.R."/>
            <person name="Pfannkoch C.M."/>
            <person name="Sitter C."/>
            <person name="Sutton G.G."/>
            <person name="Venter J.C."/>
            <person name="Wang Z."/>
            <person name="Woodage T."/>
            <person name="Zheng X.H."/>
            <person name="Zhong F."/>
        </authorList>
    </citation>
    <scope>NUCLEOTIDE SEQUENCE [LARGE SCALE GENOMIC DNA]</scope>
    <source>
        <strain>BN</strain>
        <strain evidence="2">Sprague-Dawley</strain>
    </source>
</reference>
<evidence type="ECO:0000313" key="2">
    <source>
        <dbReference type="Proteomes" id="UP000234681"/>
    </source>
</evidence>
<dbReference type="EMBL" id="CH473979">
    <property type="protein sequence ID" value="EDM07320.1"/>
    <property type="molecule type" value="Genomic_DNA"/>
</dbReference>
<dbReference type="Proteomes" id="UP000234681">
    <property type="component" value="Chromosome 1"/>
</dbReference>
<accession>A6JB66</accession>
<organism evidence="1 2">
    <name type="scientific">Rattus norvegicus</name>
    <name type="common">Rat</name>
    <dbReference type="NCBI Taxonomy" id="10116"/>
    <lineage>
        <taxon>Eukaryota</taxon>
        <taxon>Metazoa</taxon>
        <taxon>Chordata</taxon>
        <taxon>Craniata</taxon>
        <taxon>Vertebrata</taxon>
        <taxon>Euteleostomi</taxon>
        <taxon>Mammalia</taxon>
        <taxon>Eutheria</taxon>
        <taxon>Euarchontoglires</taxon>
        <taxon>Glires</taxon>
        <taxon>Rodentia</taxon>
        <taxon>Myomorpha</taxon>
        <taxon>Muroidea</taxon>
        <taxon>Muridae</taxon>
        <taxon>Murinae</taxon>
        <taxon>Rattus</taxon>
    </lineage>
</organism>
<protein>
    <submittedName>
        <fullName evidence="1">RCG53852</fullName>
    </submittedName>
</protein>
<evidence type="ECO:0000313" key="1">
    <source>
        <dbReference type="EMBL" id="EDM07320.1"/>
    </source>
</evidence>
<name>A6JB66_RAT</name>
<proteinExistence type="predicted"/>
<sequence length="52" mass="5691">MMVWLHWVSSAKSLAGDPSIPLPANTTSPREALMFSRHQAIPLLVTTKTGDE</sequence>
<gene>
    <name evidence="1" type="ORF">rCG_53852</name>
</gene>